<feature type="compositionally biased region" description="Basic residues" evidence="1">
    <location>
        <begin position="532"/>
        <end position="552"/>
    </location>
</feature>
<dbReference type="AlphaFoldDB" id="A0AAN7TCL7"/>
<feature type="compositionally biased region" description="Polar residues" evidence="1">
    <location>
        <begin position="130"/>
        <end position="143"/>
    </location>
</feature>
<feature type="compositionally biased region" description="Basic and acidic residues" evidence="1">
    <location>
        <begin position="983"/>
        <end position="1002"/>
    </location>
</feature>
<protein>
    <submittedName>
        <fullName evidence="2">Uncharacterized protein</fullName>
    </submittedName>
</protein>
<evidence type="ECO:0000256" key="1">
    <source>
        <dbReference type="SAM" id="MobiDB-lite"/>
    </source>
</evidence>
<reference evidence="2" key="1">
    <citation type="submission" date="2023-08" db="EMBL/GenBank/DDBJ databases">
        <title>Black Yeasts Isolated from many extreme environments.</title>
        <authorList>
            <person name="Coleine C."/>
            <person name="Stajich J.E."/>
            <person name="Selbmann L."/>
        </authorList>
    </citation>
    <scope>NUCLEOTIDE SEQUENCE</scope>
    <source>
        <strain evidence="2">CCFEE 5401</strain>
    </source>
</reference>
<evidence type="ECO:0000313" key="3">
    <source>
        <dbReference type="Proteomes" id="UP001310890"/>
    </source>
</evidence>
<feature type="region of interest" description="Disordered" evidence="1">
    <location>
        <begin position="1"/>
        <end position="203"/>
    </location>
</feature>
<proteinExistence type="predicted"/>
<feature type="compositionally biased region" description="Polar residues" evidence="1">
    <location>
        <begin position="331"/>
        <end position="353"/>
    </location>
</feature>
<feature type="compositionally biased region" description="Basic and acidic residues" evidence="1">
    <location>
        <begin position="383"/>
        <end position="424"/>
    </location>
</feature>
<feature type="compositionally biased region" description="Polar residues" evidence="1">
    <location>
        <begin position="66"/>
        <end position="79"/>
    </location>
</feature>
<feature type="compositionally biased region" description="Basic and acidic residues" evidence="1">
    <location>
        <begin position="279"/>
        <end position="295"/>
    </location>
</feature>
<feature type="compositionally biased region" description="Basic and acidic residues" evidence="1">
    <location>
        <begin position="510"/>
        <end position="531"/>
    </location>
</feature>
<feature type="region of interest" description="Disordered" evidence="1">
    <location>
        <begin position="510"/>
        <end position="558"/>
    </location>
</feature>
<evidence type="ECO:0000313" key="2">
    <source>
        <dbReference type="EMBL" id="KAK5109998.1"/>
    </source>
</evidence>
<gene>
    <name evidence="2" type="ORF">LTR62_006365</name>
</gene>
<feature type="compositionally biased region" description="Acidic residues" evidence="1">
    <location>
        <begin position="20"/>
        <end position="51"/>
    </location>
</feature>
<dbReference type="Proteomes" id="UP001310890">
    <property type="component" value="Unassembled WGS sequence"/>
</dbReference>
<feature type="region of interest" description="Disordered" evidence="1">
    <location>
        <begin position="971"/>
        <end position="1002"/>
    </location>
</feature>
<feature type="region of interest" description="Disordered" evidence="1">
    <location>
        <begin position="223"/>
        <end position="436"/>
    </location>
</feature>
<sequence>MAKKSTVKTPKTPARHPDDFYSEEEDEEEEGEEEEEEEDQEADDAQNEADDSGVTLHLGSDLPDATVSSPTRAPSNAGTPKSRRLSTKNNIGAASSLVIARPTVEATEESRRAMQISPKKPDPPSRTLVPRSSSTKPGLTLVQQRRIGGAKSARPDTYDIDDSPNKPMPRIHSQHLERLRPISPTKKQKLAAKKNVLSMEERTQTQQQQLNDVVFSQYIIPQKVASSARRSPRKATAAVGDDGLTQNTLLGGWGRDTPTTASLGQTKRLLDEIVEEQAEAGKELDETERAMHQDFDGFADDADGATPSVPTKTRHFAMKATARPSAADHSLLSNWSPKETASTGRPSSTTNARPSIIPHGSAAEADAFDGELGVKKQSTPAKAVRDRGETKKERQARIQAKEQRLESFRERTRGPNARRSERPKPASSKGHVLDEDEAKIMQRENGIGNEVVIADAGDDGDEAEIDQREGVGDNDYIAQADSASADIPEERFSKAAVTFNVPLVERRESKLYGRGTTENDFRSSTEKEKPKQTLKRGRGQGHAPRVARKRPKSAVTAGSAALRALDGQLGTEVAEMTTGGGQQAHNETEPEIAEDNSGRMYGQWEALEAVHRSQHGIGVQTIDEVPEDRELPELRDEIVKGLVAMCDEYLEEDLTQPDANNQFDAIERQTRALYAVVDGQNPDLTNSNRSVDIYGNLFPKLVDVLWHMTKGFEEIRAQASPTDPLTEHHLRCLMRFIQLMINLGNGAKSYTRPPIHFAIVQPVRSTIAKLKHIHGALRKALFTRCRDDAHRQVSQRAAETRALAAQREEQQIRRDERVKKAKAKWANLHTQRIFAEGGIASRQKRAHLRMPDSVHEPEYDSAGNAFERLELFHPRIGPSPFHVERIRATVWPMPHLAALAEGLQRFAGENVYECIFREYCGQGGRLNEYNVSEIVVTAAGLREFLEGNSVGEGEEWVGRIPVWTAGWPVGKENEGISEEGDEFHERRGRGEAAKEGLSIHEA</sequence>
<comment type="caution">
    <text evidence="2">The sequence shown here is derived from an EMBL/GenBank/DDBJ whole genome shotgun (WGS) entry which is preliminary data.</text>
</comment>
<accession>A0AAN7TCL7</accession>
<name>A0AAN7TCL7_9PEZI</name>
<dbReference type="EMBL" id="JAVRRL010000055">
    <property type="protein sequence ID" value="KAK5109998.1"/>
    <property type="molecule type" value="Genomic_DNA"/>
</dbReference>
<organism evidence="2 3">
    <name type="scientific">Meristemomyces frigidus</name>
    <dbReference type="NCBI Taxonomy" id="1508187"/>
    <lineage>
        <taxon>Eukaryota</taxon>
        <taxon>Fungi</taxon>
        <taxon>Dikarya</taxon>
        <taxon>Ascomycota</taxon>
        <taxon>Pezizomycotina</taxon>
        <taxon>Dothideomycetes</taxon>
        <taxon>Dothideomycetidae</taxon>
        <taxon>Mycosphaerellales</taxon>
        <taxon>Teratosphaeriaceae</taxon>
        <taxon>Meristemomyces</taxon>
    </lineage>
</organism>